<evidence type="ECO:0000313" key="1">
    <source>
        <dbReference type="EMBL" id="KAG0434056.1"/>
    </source>
</evidence>
<organism evidence="1 2">
    <name type="scientific">Ixodes persulcatus</name>
    <name type="common">Taiga tick</name>
    <dbReference type="NCBI Taxonomy" id="34615"/>
    <lineage>
        <taxon>Eukaryota</taxon>
        <taxon>Metazoa</taxon>
        <taxon>Ecdysozoa</taxon>
        <taxon>Arthropoda</taxon>
        <taxon>Chelicerata</taxon>
        <taxon>Arachnida</taxon>
        <taxon>Acari</taxon>
        <taxon>Parasitiformes</taxon>
        <taxon>Ixodida</taxon>
        <taxon>Ixodoidea</taxon>
        <taxon>Ixodidae</taxon>
        <taxon>Ixodinae</taxon>
        <taxon>Ixodes</taxon>
    </lineage>
</organism>
<dbReference type="EMBL" id="JABSTQ010008794">
    <property type="protein sequence ID" value="KAG0434056.1"/>
    <property type="molecule type" value="Genomic_DNA"/>
</dbReference>
<comment type="caution">
    <text evidence="1">The sequence shown here is derived from an EMBL/GenBank/DDBJ whole genome shotgun (WGS) entry which is preliminary data.</text>
</comment>
<proteinExistence type="predicted"/>
<dbReference type="Proteomes" id="UP000805193">
    <property type="component" value="Unassembled WGS sequence"/>
</dbReference>
<accession>A0AC60QLY0</accession>
<sequence>MRVRPPLIWLCVAFPCPVKGASWWLSRARGSFGPFGAPRAVRDSPVSGEKGILVVEPSPGIVTPFGAPGARSGFTAQRPRLVCSGILQGLYRKFCLEAAGVGGHLRALDLFSDLNPLIANTRPSYCTTAHARRLVVVAALVTENEMLSLVNSCYSVKEAL</sequence>
<protein>
    <submittedName>
        <fullName evidence="1">Uncharacterized protein</fullName>
    </submittedName>
</protein>
<keyword evidence="2" id="KW-1185">Reference proteome</keyword>
<reference evidence="1 2" key="1">
    <citation type="journal article" date="2020" name="Cell">
        <title>Large-Scale Comparative Analyses of Tick Genomes Elucidate Their Genetic Diversity and Vector Capacities.</title>
        <authorList>
            <consortium name="Tick Genome and Microbiome Consortium (TIGMIC)"/>
            <person name="Jia N."/>
            <person name="Wang J."/>
            <person name="Shi W."/>
            <person name="Du L."/>
            <person name="Sun Y."/>
            <person name="Zhan W."/>
            <person name="Jiang J.F."/>
            <person name="Wang Q."/>
            <person name="Zhang B."/>
            <person name="Ji P."/>
            <person name="Bell-Sakyi L."/>
            <person name="Cui X.M."/>
            <person name="Yuan T.T."/>
            <person name="Jiang B.G."/>
            <person name="Yang W.F."/>
            <person name="Lam T.T."/>
            <person name="Chang Q.C."/>
            <person name="Ding S.J."/>
            <person name="Wang X.J."/>
            <person name="Zhu J.G."/>
            <person name="Ruan X.D."/>
            <person name="Zhao L."/>
            <person name="Wei J.T."/>
            <person name="Ye R.Z."/>
            <person name="Que T.C."/>
            <person name="Du C.H."/>
            <person name="Zhou Y.H."/>
            <person name="Cheng J.X."/>
            <person name="Dai P.F."/>
            <person name="Guo W.B."/>
            <person name="Han X.H."/>
            <person name="Huang E.J."/>
            <person name="Li L.F."/>
            <person name="Wei W."/>
            <person name="Gao Y.C."/>
            <person name="Liu J.Z."/>
            <person name="Shao H.Z."/>
            <person name="Wang X."/>
            <person name="Wang C.C."/>
            <person name="Yang T.C."/>
            <person name="Huo Q.B."/>
            <person name="Li W."/>
            <person name="Chen H.Y."/>
            <person name="Chen S.E."/>
            <person name="Zhou L.G."/>
            <person name="Ni X.B."/>
            <person name="Tian J.H."/>
            <person name="Sheng Y."/>
            <person name="Liu T."/>
            <person name="Pan Y.S."/>
            <person name="Xia L.Y."/>
            <person name="Li J."/>
            <person name="Zhao F."/>
            <person name="Cao W.C."/>
        </authorList>
    </citation>
    <scope>NUCLEOTIDE SEQUENCE [LARGE SCALE GENOMIC DNA]</scope>
    <source>
        <strain evidence="1">Iper-2018</strain>
    </source>
</reference>
<name>A0AC60QLY0_IXOPE</name>
<evidence type="ECO:0000313" key="2">
    <source>
        <dbReference type="Proteomes" id="UP000805193"/>
    </source>
</evidence>
<gene>
    <name evidence="1" type="ORF">HPB47_019379</name>
</gene>